<feature type="transmembrane region" description="Helical" evidence="2">
    <location>
        <begin position="93"/>
        <end position="115"/>
    </location>
</feature>
<dbReference type="Gene3D" id="3.40.50.1820">
    <property type="entry name" value="alpha/beta hydrolase"/>
    <property type="match status" value="2"/>
</dbReference>
<keyword evidence="5" id="KW-1185">Reference proteome</keyword>
<evidence type="ECO:0000259" key="3">
    <source>
        <dbReference type="Pfam" id="PF00135"/>
    </source>
</evidence>
<sequence>MRSKEGPPLLTPRSEDSADVEAALPAPESGDASVEFKPSEPETLLSQSDQGQQADEIEHKPYGATTAPLLPAQQSTAKPKNKFGLDYIMNKKWILLGVIAIVLVILIIIIVSVSVKRRAAPVPPEPTSYVEAFAANLKCGTVYGSWALKNNTWTPNHSVAIFKGIPYAPPPIGNNRWSYNPTIETVDNCPDIEKTSAFRGPCFQLNEVPGTNQTYLGSEDCLYMNVWTPNLGPDSIPQDEEGLPVLVYIHGGFLHFGSGHEELFAESAHLLALELNAVVVSFNYRLNIFGWLALKVTIAGLSSGGTSALALLSSPTARNLFHRVWVSGASSKFDGDKTETYSANAKTFLRNAGCKDEANVRDCLLSKTKEELVDAIPWKQYPSWEATALILPPLMDEFIGAVLINDGTILAESPADFLSKAKDLGIPILIGNNEYESDRYQVVPVSTWTWGVYSDYIRSRLDTFNTSYSDYILGDFAPEHRNNPRLHMAKLISDLRSICPQTFIAEDLKNNQSDSTVYRYVMTAKTPQALSDKYLGGSKEATHGTDFAMLFHYSADDHKGYKKTKTDFRQVIKDFIYNGTISDWQQFPTTYNISTNKVEPTSRWTISDCEKWRSFYPDYSWMN</sequence>
<organism evidence="4 5">
    <name type="scientific">Bugula neritina</name>
    <name type="common">Brown bryozoan</name>
    <name type="synonym">Sertularia neritina</name>
    <dbReference type="NCBI Taxonomy" id="10212"/>
    <lineage>
        <taxon>Eukaryota</taxon>
        <taxon>Metazoa</taxon>
        <taxon>Spiralia</taxon>
        <taxon>Lophotrochozoa</taxon>
        <taxon>Bryozoa</taxon>
        <taxon>Gymnolaemata</taxon>
        <taxon>Cheilostomatida</taxon>
        <taxon>Flustrina</taxon>
        <taxon>Buguloidea</taxon>
        <taxon>Bugulidae</taxon>
        <taxon>Bugula</taxon>
    </lineage>
</organism>
<evidence type="ECO:0000256" key="2">
    <source>
        <dbReference type="SAM" id="Phobius"/>
    </source>
</evidence>
<protein>
    <recommendedName>
        <fullName evidence="3">Carboxylesterase type B domain-containing protein</fullName>
    </recommendedName>
</protein>
<keyword evidence="2" id="KW-0472">Membrane</keyword>
<dbReference type="Proteomes" id="UP000593567">
    <property type="component" value="Unassembled WGS sequence"/>
</dbReference>
<dbReference type="EMBL" id="VXIV02001963">
    <property type="protein sequence ID" value="KAF6028327.1"/>
    <property type="molecule type" value="Genomic_DNA"/>
</dbReference>
<gene>
    <name evidence="4" type="ORF">EB796_013378</name>
</gene>
<evidence type="ECO:0000256" key="1">
    <source>
        <dbReference type="SAM" id="MobiDB-lite"/>
    </source>
</evidence>
<evidence type="ECO:0000313" key="5">
    <source>
        <dbReference type="Proteomes" id="UP000593567"/>
    </source>
</evidence>
<proteinExistence type="predicted"/>
<evidence type="ECO:0000313" key="4">
    <source>
        <dbReference type="EMBL" id="KAF6028327.1"/>
    </source>
</evidence>
<feature type="domain" description="Carboxylesterase type B" evidence="3">
    <location>
        <begin position="136"/>
        <end position="294"/>
    </location>
</feature>
<accession>A0A7J7JQR5</accession>
<dbReference type="AlphaFoldDB" id="A0A7J7JQR5"/>
<dbReference type="OrthoDB" id="3200163at2759"/>
<keyword evidence="2" id="KW-0812">Transmembrane</keyword>
<dbReference type="InterPro" id="IPR050309">
    <property type="entry name" value="Type-B_Carboxylest/Lipase"/>
</dbReference>
<feature type="compositionally biased region" description="Polar residues" evidence="1">
    <location>
        <begin position="44"/>
        <end position="53"/>
    </location>
</feature>
<feature type="region of interest" description="Disordered" evidence="1">
    <location>
        <begin position="1"/>
        <end position="53"/>
    </location>
</feature>
<dbReference type="InterPro" id="IPR029058">
    <property type="entry name" value="AB_hydrolase_fold"/>
</dbReference>
<name>A0A7J7JQR5_BUGNE</name>
<dbReference type="PANTHER" id="PTHR11559">
    <property type="entry name" value="CARBOXYLESTERASE"/>
    <property type="match status" value="1"/>
</dbReference>
<feature type="domain" description="Carboxylesterase type B" evidence="3">
    <location>
        <begin position="295"/>
        <end position="587"/>
    </location>
</feature>
<comment type="caution">
    <text evidence="4">The sequence shown here is derived from an EMBL/GenBank/DDBJ whole genome shotgun (WGS) entry which is preliminary data.</text>
</comment>
<keyword evidence="2" id="KW-1133">Transmembrane helix</keyword>
<dbReference type="InterPro" id="IPR002018">
    <property type="entry name" value="CarbesteraseB"/>
</dbReference>
<dbReference type="Pfam" id="PF00135">
    <property type="entry name" value="COesterase"/>
    <property type="match status" value="2"/>
</dbReference>
<reference evidence="4" key="1">
    <citation type="submission" date="2020-06" db="EMBL/GenBank/DDBJ databases">
        <title>Draft genome of Bugula neritina, a colonial animal packing powerful symbionts and potential medicines.</title>
        <authorList>
            <person name="Rayko M."/>
        </authorList>
    </citation>
    <scope>NUCLEOTIDE SEQUENCE [LARGE SCALE GENOMIC DNA]</scope>
    <source>
        <strain evidence="4">Kwan_BN1</strain>
    </source>
</reference>
<dbReference type="SUPFAM" id="SSF53474">
    <property type="entry name" value="alpha/beta-Hydrolases"/>
    <property type="match status" value="1"/>
</dbReference>